<sequence>MLESTERCRESSRSCQLMVTKFVWVSSINVWAFIIYSQFSALSTIISFSFLFFFFEKRLALLQRGCFFIVLLCVEL</sequence>
<evidence type="ECO:0000313" key="2">
    <source>
        <dbReference type="Proteomes" id="UP001056120"/>
    </source>
</evidence>
<accession>A0ACB9G337</accession>
<evidence type="ECO:0000313" key="1">
    <source>
        <dbReference type="EMBL" id="KAI3777887.1"/>
    </source>
</evidence>
<comment type="caution">
    <text evidence="1">The sequence shown here is derived from an EMBL/GenBank/DDBJ whole genome shotgun (WGS) entry which is preliminary data.</text>
</comment>
<proteinExistence type="predicted"/>
<organism evidence="1 2">
    <name type="scientific">Smallanthus sonchifolius</name>
    <dbReference type="NCBI Taxonomy" id="185202"/>
    <lineage>
        <taxon>Eukaryota</taxon>
        <taxon>Viridiplantae</taxon>
        <taxon>Streptophyta</taxon>
        <taxon>Embryophyta</taxon>
        <taxon>Tracheophyta</taxon>
        <taxon>Spermatophyta</taxon>
        <taxon>Magnoliopsida</taxon>
        <taxon>eudicotyledons</taxon>
        <taxon>Gunneridae</taxon>
        <taxon>Pentapetalae</taxon>
        <taxon>asterids</taxon>
        <taxon>campanulids</taxon>
        <taxon>Asterales</taxon>
        <taxon>Asteraceae</taxon>
        <taxon>Asteroideae</taxon>
        <taxon>Heliantheae alliance</taxon>
        <taxon>Millerieae</taxon>
        <taxon>Smallanthus</taxon>
    </lineage>
</organism>
<dbReference type="Proteomes" id="UP001056120">
    <property type="component" value="Linkage Group LG15"/>
</dbReference>
<name>A0ACB9G337_9ASTR</name>
<protein>
    <submittedName>
        <fullName evidence="1">Uncharacterized protein</fullName>
    </submittedName>
</protein>
<dbReference type="EMBL" id="CM042032">
    <property type="protein sequence ID" value="KAI3777887.1"/>
    <property type="molecule type" value="Genomic_DNA"/>
</dbReference>
<gene>
    <name evidence="1" type="ORF">L1987_47690</name>
</gene>
<reference evidence="2" key="1">
    <citation type="journal article" date="2022" name="Mol. Ecol. Resour.">
        <title>The genomes of chicory, endive, great burdock and yacon provide insights into Asteraceae palaeo-polyploidization history and plant inulin production.</title>
        <authorList>
            <person name="Fan W."/>
            <person name="Wang S."/>
            <person name="Wang H."/>
            <person name="Wang A."/>
            <person name="Jiang F."/>
            <person name="Liu H."/>
            <person name="Zhao H."/>
            <person name="Xu D."/>
            <person name="Zhang Y."/>
        </authorList>
    </citation>
    <scope>NUCLEOTIDE SEQUENCE [LARGE SCALE GENOMIC DNA]</scope>
    <source>
        <strain evidence="2">cv. Yunnan</strain>
    </source>
</reference>
<reference evidence="1 2" key="2">
    <citation type="journal article" date="2022" name="Mol. Ecol. Resour.">
        <title>The genomes of chicory, endive, great burdock and yacon provide insights into Asteraceae paleo-polyploidization history and plant inulin production.</title>
        <authorList>
            <person name="Fan W."/>
            <person name="Wang S."/>
            <person name="Wang H."/>
            <person name="Wang A."/>
            <person name="Jiang F."/>
            <person name="Liu H."/>
            <person name="Zhao H."/>
            <person name="Xu D."/>
            <person name="Zhang Y."/>
        </authorList>
    </citation>
    <scope>NUCLEOTIDE SEQUENCE [LARGE SCALE GENOMIC DNA]</scope>
    <source>
        <strain evidence="2">cv. Yunnan</strain>
        <tissue evidence="1">Leaves</tissue>
    </source>
</reference>
<keyword evidence="2" id="KW-1185">Reference proteome</keyword>